<comment type="caution">
    <text evidence="7">The sequence shown here is derived from an EMBL/GenBank/DDBJ whole genome shotgun (WGS) entry which is preliminary data.</text>
</comment>
<protein>
    <submittedName>
        <fullName evidence="7">Oligosaccharide flippase family protein</fullName>
    </submittedName>
</protein>
<keyword evidence="2" id="KW-1003">Cell membrane</keyword>
<accession>A0ABW3LH53</accession>
<name>A0ABW3LH53_9BACI</name>
<gene>
    <name evidence="7" type="ORF">ACFQ3N_01910</name>
</gene>
<evidence type="ECO:0000313" key="7">
    <source>
        <dbReference type="EMBL" id="MFD1037183.1"/>
    </source>
</evidence>
<evidence type="ECO:0000256" key="3">
    <source>
        <dbReference type="ARBA" id="ARBA00022692"/>
    </source>
</evidence>
<feature type="transmembrane region" description="Helical" evidence="6">
    <location>
        <begin position="149"/>
        <end position="171"/>
    </location>
</feature>
<feature type="transmembrane region" description="Helical" evidence="6">
    <location>
        <begin position="51"/>
        <end position="70"/>
    </location>
</feature>
<comment type="subcellular location">
    <subcellularLocation>
        <location evidence="1">Cell membrane</location>
        <topology evidence="1">Multi-pass membrane protein</topology>
    </subcellularLocation>
</comment>
<feature type="transmembrane region" description="Helical" evidence="6">
    <location>
        <begin position="215"/>
        <end position="232"/>
    </location>
</feature>
<dbReference type="Pfam" id="PF01943">
    <property type="entry name" value="Polysacc_synt"/>
    <property type="match status" value="1"/>
</dbReference>
<dbReference type="PANTHER" id="PTHR30250:SF11">
    <property type="entry name" value="O-ANTIGEN TRANSPORTER-RELATED"/>
    <property type="match status" value="1"/>
</dbReference>
<dbReference type="EMBL" id="JBHTKJ010000007">
    <property type="protein sequence ID" value="MFD1037183.1"/>
    <property type="molecule type" value="Genomic_DNA"/>
</dbReference>
<feature type="transmembrane region" description="Helical" evidence="6">
    <location>
        <begin position="183"/>
        <end position="203"/>
    </location>
</feature>
<keyword evidence="3 6" id="KW-0812">Transmembrane</keyword>
<feature type="transmembrane region" description="Helical" evidence="6">
    <location>
        <begin position="121"/>
        <end position="142"/>
    </location>
</feature>
<feature type="transmembrane region" description="Helical" evidence="6">
    <location>
        <begin position="252"/>
        <end position="274"/>
    </location>
</feature>
<keyword evidence="5 6" id="KW-0472">Membrane</keyword>
<feature type="transmembrane region" description="Helical" evidence="6">
    <location>
        <begin position="295"/>
        <end position="317"/>
    </location>
</feature>
<evidence type="ECO:0000256" key="4">
    <source>
        <dbReference type="ARBA" id="ARBA00022989"/>
    </source>
</evidence>
<evidence type="ECO:0000256" key="6">
    <source>
        <dbReference type="SAM" id="Phobius"/>
    </source>
</evidence>
<dbReference type="InterPro" id="IPR050833">
    <property type="entry name" value="Poly_Biosynth_Transport"/>
</dbReference>
<evidence type="ECO:0000256" key="5">
    <source>
        <dbReference type="ARBA" id="ARBA00023136"/>
    </source>
</evidence>
<sequence>MFKNKLFKNSLLYTVGSMMTPMIGLIMLPIFTKYLTTAEYGIMTTVQTLVGMLQLILLLALHGAVTRFFYDFLNQPEKQKEYIGSIFVFVLSFSTIIATMLMFFSNSVGSLLFKNIPIDPYYFYLIGLSWVTALSALPMALFRAQEKAGLFVVVNLIKALFIMAITIYLIIGRGLGAESVLIAQLFITFLVVLLTFAMQLKYLKLSLNVAYVKQSLLFSLPLLPHIASGWIISASDRVILEKFVDIADLGIYALAAQVSMVLGLFYSSINNALVPRYTILRKEGNELKANRLLKIFSFIVIIFGVASIPVAMYSIKLITSSEYYGAITLIPFLLIGQILTGFYFIPVAKLFYAKKTNAIATSSSMAAIINVIINLIAIPFIGIYGAIISTIFADIIRFLLIYRASNKLKFQKMELL</sequence>
<evidence type="ECO:0000256" key="2">
    <source>
        <dbReference type="ARBA" id="ARBA00022475"/>
    </source>
</evidence>
<dbReference type="InterPro" id="IPR002797">
    <property type="entry name" value="Polysacc_synth"/>
</dbReference>
<keyword evidence="4 6" id="KW-1133">Transmembrane helix</keyword>
<feature type="transmembrane region" description="Helical" evidence="6">
    <location>
        <begin position="12"/>
        <end position="31"/>
    </location>
</feature>
<keyword evidence="8" id="KW-1185">Reference proteome</keyword>
<dbReference type="RefSeq" id="WP_390359030.1">
    <property type="nucleotide sequence ID" value="NZ_JBHTKJ010000007.1"/>
</dbReference>
<feature type="transmembrane region" description="Helical" evidence="6">
    <location>
        <begin position="357"/>
        <end position="377"/>
    </location>
</feature>
<reference evidence="8" key="1">
    <citation type="journal article" date="2019" name="Int. J. Syst. Evol. Microbiol.">
        <title>The Global Catalogue of Microorganisms (GCM) 10K type strain sequencing project: providing services to taxonomists for standard genome sequencing and annotation.</title>
        <authorList>
            <consortium name="The Broad Institute Genomics Platform"/>
            <consortium name="The Broad Institute Genome Sequencing Center for Infectious Disease"/>
            <person name="Wu L."/>
            <person name="Ma J."/>
        </authorList>
    </citation>
    <scope>NUCLEOTIDE SEQUENCE [LARGE SCALE GENOMIC DNA]</scope>
    <source>
        <strain evidence="8">CCUG 56754</strain>
    </source>
</reference>
<dbReference type="PANTHER" id="PTHR30250">
    <property type="entry name" value="PST FAMILY PREDICTED COLANIC ACID TRANSPORTER"/>
    <property type="match status" value="1"/>
</dbReference>
<feature type="transmembrane region" description="Helical" evidence="6">
    <location>
        <begin position="323"/>
        <end position="345"/>
    </location>
</feature>
<dbReference type="Proteomes" id="UP001597040">
    <property type="component" value="Unassembled WGS sequence"/>
</dbReference>
<organism evidence="7 8">
    <name type="scientific">Virgibacillus byunsanensis</name>
    <dbReference type="NCBI Taxonomy" id="570945"/>
    <lineage>
        <taxon>Bacteria</taxon>
        <taxon>Bacillati</taxon>
        <taxon>Bacillota</taxon>
        <taxon>Bacilli</taxon>
        <taxon>Bacillales</taxon>
        <taxon>Bacillaceae</taxon>
        <taxon>Virgibacillus</taxon>
    </lineage>
</organism>
<proteinExistence type="predicted"/>
<evidence type="ECO:0000256" key="1">
    <source>
        <dbReference type="ARBA" id="ARBA00004651"/>
    </source>
</evidence>
<evidence type="ECO:0000313" key="8">
    <source>
        <dbReference type="Proteomes" id="UP001597040"/>
    </source>
</evidence>
<feature type="transmembrane region" description="Helical" evidence="6">
    <location>
        <begin position="82"/>
        <end position="101"/>
    </location>
</feature>